<keyword evidence="1" id="KW-0378">Hydrolase</keyword>
<dbReference type="PANTHER" id="PTHR43540:SF6">
    <property type="entry name" value="ISOCHORISMATASE-LIKE DOMAIN-CONTAINING PROTEIN"/>
    <property type="match status" value="1"/>
</dbReference>
<evidence type="ECO:0000313" key="4">
    <source>
        <dbReference type="Proteomes" id="UP001595884"/>
    </source>
</evidence>
<protein>
    <submittedName>
        <fullName evidence="3">Isochorismatase family protein</fullName>
    </submittedName>
</protein>
<comment type="caution">
    <text evidence="3">The sequence shown here is derived from an EMBL/GenBank/DDBJ whole genome shotgun (WGS) entry which is preliminary data.</text>
</comment>
<dbReference type="Gene3D" id="3.40.50.850">
    <property type="entry name" value="Isochorismatase-like"/>
    <property type="match status" value="1"/>
</dbReference>
<gene>
    <name evidence="3" type="ORF">ACFO7V_11805</name>
</gene>
<dbReference type="Proteomes" id="UP001595884">
    <property type="component" value="Unassembled WGS sequence"/>
</dbReference>
<evidence type="ECO:0000313" key="3">
    <source>
        <dbReference type="EMBL" id="MFC4716816.1"/>
    </source>
</evidence>
<keyword evidence="4" id="KW-1185">Reference proteome</keyword>
<reference evidence="4" key="1">
    <citation type="journal article" date="2019" name="Int. J. Syst. Evol. Microbiol.">
        <title>The Global Catalogue of Microorganisms (GCM) 10K type strain sequencing project: providing services to taxonomists for standard genome sequencing and annotation.</title>
        <authorList>
            <consortium name="The Broad Institute Genomics Platform"/>
            <consortium name="The Broad Institute Genome Sequencing Center for Infectious Disease"/>
            <person name="Wu L."/>
            <person name="Ma J."/>
        </authorList>
    </citation>
    <scope>NUCLEOTIDE SEQUENCE [LARGE SCALE GENOMIC DNA]</scope>
    <source>
        <strain evidence="4">CGMCC 1.12849</strain>
    </source>
</reference>
<sequence length="135" mass="14203">MAQRVDQATQVFTKVYASVFAGTGLEAWLRESNIDTITLTGFMTNNYVIGSVAAAEPLGFNVEVLSDATGAINIANEAGSASAQQIHETLMTLLQSNWAAVSTTDQWMSALNSGSALAGSNLIVSAAQGHEQHQK</sequence>
<dbReference type="RefSeq" id="WP_382412282.1">
    <property type="nucleotide sequence ID" value="NZ_BAAAVQ010000049.1"/>
</dbReference>
<dbReference type="InterPro" id="IPR036380">
    <property type="entry name" value="Isochorismatase-like_sf"/>
</dbReference>
<evidence type="ECO:0000259" key="2">
    <source>
        <dbReference type="Pfam" id="PF00857"/>
    </source>
</evidence>
<proteinExistence type="predicted"/>
<organism evidence="3 4">
    <name type="scientific">Glutamicibacter bergerei</name>
    <dbReference type="NCBI Taxonomy" id="256702"/>
    <lineage>
        <taxon>Bacteria</taxon>
        <taxon>Bacillati</taxon>
        <taxon>Actinomycetota</taxon>
        <taxon>Actinomycetes</taxon>
        <taxon>Micrococcales</taxon>
        <taxon>Micrococcaceae</taxon>
        <taxon>Glutamicibacter</taxon>
    </lineage>
</organism>
<accession>A0ABV9MNM2</accession>
<dbReference type="InterPro" id="IPR050272">
    <property type="entry name" value="Isochorismatase-like_hydrls"/>
</dbReference>
<name>A0ABV9MNM2_9MICC</name>
<dbReference type="EMBL" id="JBHSHE010000055">
    <property type="protein sequence ID" value="MFC4716816.1"/>
    <property type="molecule type" value="Genomic_DNA"/>
</dbReference>
<dbReference type="PANTHER" id="PTHR43540">
    <property type="entry name" value="PEROXYUREIDOACRYLATE/UREIDOACRYLATE AMIDOHYDROLASE-RELATED"/>
    <property type="match status" value="1"/>
</dbReference>
<evidence type="ECO:0000256" key="1">
    <source>
        <dbReference type="ARBA" id="ARBA00022801"/>
    </source>
</evidence>
<dbReference type="Pfam" id="PF00857">
    <property type="entry name" value="Isochorismatase"/>
    <property type="match status" value="1"/>
</dbReference>
<dbReference type="InterPro" id="IPR000868">
    <property type="entry name" value="Isochorismatase-like_dom"/>
</dbReference>
<feature type="domain" description="Isochorismatase-like" evidence="2">
    <location>
        <begin position="6"/>
        <end position="105"/>
    </location>
</feature>
<dbReference type="SUPFAM" id="SSF52499">
    <property type="entry name" value="Isochorismatase-like hydrolases"/>
    <property type="match status" value="1"/>
</dbReference>